<feature type="region of interest" description="Disordered" evidence="1">
    <location>
        <begin position="1"/>
        <end position="78"/>
    </location>
</feature>
<evidence type="ECO:0000313" key="2">
    <source>
        <dbReference type="EMBL" id="CAL5229367.1"/>
    </source>
</evidence>
<keyword evidence="3" id="KW-1185">Reference proteome</keyword>
<feature type="compositionally biased region" description="Polar residues" evidence="1">
    <location>
        <begin position="391"/>
        <end position="405"/>
    </location>
</feature>
<accession>A0ABP1GDL3</accession>
<feature type="region of interest" description="Disordered" evidence="1">
    <location>
        <begin position="383"/>
        <end position="427"/>
    </location>
</feature>
<protein>
    <submittedName>
        <fullName evidence="2">G12679 protein</fullName>
    </submittedName>
</protein>
<dbReference type="EMBL" id="CAXHTA020000020">
    <property type="protein sequence ID" value="CAL5229367.1"/>
    <property type="molecule type" value="Genomic_DNA"/>
</dbReference>
<comment type="caution">
    <text evidence="2">The sequence shown here is derived from an EMBL/GenBank/DDBJ whole genome shotgun (WGS) entry which is preliminary data.</text>
</comment>
<sequence>MLRTSRAAQQAHSRSQRANVLSQKRNQITEASSLAAQDELTSDSCGPSSQHVQQHHLVQRSGPAAAKQPPSAQGDPLSYETATPIRAVALPLSAKENVHPDSPQVRIPQYAAPVAMLQYTAPKQVLQHTGPGVMPQYTAPGVMPHAAPYLVPQHTGLGVMPQYTAPGVMPHAAPYLMPQYAGPGLIPQYTAPGVMPQYTAPYLMPQHAPGIMPQHTAPGAMSQYTAPNLMPQHAGPGIMPEYTAPYLMPQHAGLGVMPQYTAPGAMSQYTAPNLMPQHIGACPMYYVPAEAIARTPVTGQLGSWAVMPSSSGDASSGLSPCTPAQSGSYMRPATLWHNHPLEVQNADEAWLYGVLNLDGSCDAAGYIVSGALPTNFMSTAAHGHSARPEQLPSSCAAQRAPSQGSKEVPHPKPPRGKPLRKPDWRTGSPRKAQFWLMYRKVIVCQ</sequence>
<reference evidence="2 3" key="1">
    <citation type="submission" date="2024-06" db="EMBL/GenBank/DDBJ databases">
        <authorList>
            <person name="Kraege A."/>
            <person name="Thomma B."/>
        </authorList>
    </citation>
    <scope>NUCLEOTIDE SEQUENCE [LARGE SCALE GENOMIC DNA]</scope>
</reference>
<name>A0ABP1GDL3_9CHLO</name>
<gene>
    <name evidence="2" type="primary">g12679</name>
    <name evidence="2" type="ORF">VP750_LOCUS11273</name>
</gene>
<evidence type="ECO:0000313" key="3">
    <source>
        <dbReference type="Proteomes" id="UP001497392"/>
    </source>
</evidence>
<proteinExistence type="predicted"/>
<dbReference type="Proteomes" id="UP001497392">
    <property type="component" value="Unassembled WGS sequence"/>
</dbReference>
<feature type="compositionally biased region" description="Low complexity" evidence="1">
    <location>
        <begin position="1"/>
        <end position="18"/>
    </location>
</feature>
<feature type="compositionally biased region" description="Polar residues" evidence="1">
    <location>
        <begin position="19"/>
        <end position="35"/>
    </location>
</feature>
<evidence type="ECO:0000256" key="1">
    <source>
        <dbReference type="SAM" id="MobiDB-lite"/>
    </source>
</evidence>
<organism evidence="2 3">
    <name type="scientific">Coccomyxa viridis</name>
    <dbReference type="NCBI Taxonomy" id="1274662"/>
    <lineage>
        <taxon>Eukaryota</taxon>
        <taxon>Viridiplantae</taxon>
        <taxon>Chlorophyta</taxon>
        <taxon>core chlorophytes</taxon>
        <taxon>Trebouxiophyceae</taxon>
        <taxon>Trebouxiophyceae incertae sedis</taxon>
        <taxon>Coccomyxaceae</taxon>
        <taxon>Coccomyxa</taxon>
    </lineage>
</organism>